<accession>A0A9P6ANS3</accession>
<evidence type="ECO:0000313" key="3">
    <source>
        <dbReference type="Proteomes" id="UP000886523"/>
    </source>
</evidence>
<proteinExistence type="predicted"/>
<name>A0A9P6ANS3_9AGAM</name>
<feature type="compositionally biased region" description="Basic residues" evidence="1">
    <location>
        <begin position="203"/>
        <end position="212"/>
    </location>
</feature>
<organism evidence="2 3">
    <name type="scientific">Hydnum rufescens UP504</name>
    <dbReference type="NCBI Taxonomy" id="1448309"/>
    <lineage>
        <taxon>Eukaryota</taxon>
        <taxon>Fungi</taxon>
        <taxon>Dikarya</taxon>
        <taxon>Basidiomycota</taxon>
        <taxon>Agaricomycotina</taxon>
        <taxon>Agaricomycetes</taxon>
        <taxon>Cantharellales</taxon>
        <taxon>Hydnaceae</taxon>
        <taxon>Hydnum</taxon>
    </lineage>
</organism>
<feature type="compositionally biased region" description="Polar residues" evidence="1">
    <location>
        <begin position="73"/>
        <end position="87"/>
    </location>
</feature>
<evidence type="ECO:0000313" key="2">
    <source>
        <dbReference type="EMBL" id="KAF9508665.1"/>
    </source>
</evidence>
<dbReference type="Proteomes" id="UP000886523">
    <property type="component" value="Unassembled WGS sequence"/>
</dbReference>
<evidence type="ECO:0000256" key="1">
    <source>
        <dbReference type="SAM" id="MobiDB-lite"/>
    </source>
</evidence>
<comment type="caution">
    <text evidence="2">The sequence shown here is derived from an EMBL/GenBank/DDBJ whole genome shotgun (WGS) entry which is preliminary data.</text>
</comment>
<dbReference type="EMBL" id="MU129054">
    <property type="protein sequence ID" value="KAF9508665.1"/>
    <property type="molecule type" value="Genomic_DNA"/>
</dbReference>
<keyword evidence="3" id="KW-1185">Reference proteome</keyword>
<feature type="compositionally biased region" description="Polar residues" evidence="1">
    <location>
        <begin position="166"/>
        <end position="175"/>
    </location>
</feature>
<gene>
    <name evidence="2" type="ORF">BS47DRAFT_1350135</name>
</gene>
<sequence>MRDFYTPVVSQPVDQPVSSLACILTRRPPPFTETLANIGKRSGETLKLRESEEHARLVMAGEANVRVKRKRSVNPNSCSEASTSKSVPTAAPPGPANLWRRLRGRYDNATTPSPRDDVLSGGHNDQGLPAATRITPFGRPSTSRVPADRKPSSSTVAPGRRLDPQIPSNAQTQKLPSWLPRHVWPRGNPRTLKIRPRPDAIRKRFPSSKRRNYLKEICDPSSNPPRS</sequence>
<reference evidence="2" key="1">
    <citation type="journal article" date="2020" name="Nat. Commun.">
        <title>Large-scale genome sequencing of mycorrhizal fungi provides insights into the early evolution of symbiotic traits.</title>
        <authorList>
            <person name="Miyauchi S."/>
            <person name="Kiss E."/>
            <person name="Kuo A."/>
            <person name="Drula E."/>
            <person name="Kohler A."/>
            <person name="Sanchez-Garcia M."/>
            <person name="Morin E."/>
            <person name="Andreopoulos B."/>
            <person name="Barry K.W."/>
            <person name="Bonito G."/>
            <person name="Buee M."/>
            <person name="Carver A."/>
            <person name="Chen C."/>
            <person name="Cichocki N."/>
            <person name="Clum A."/>
            <person name="Culley D."/>
            <person name="Crous P.W."/>
            <person name="Fauchery L."/>
            <person name="Girlanda M."/>
            <person name="Hayes R.D."/>
            <person name="Keri Z."/>
            <person name="LaButti K."/>
            <person name="Lipzen A."/>
            <person name="Lombard V."/>
            <person name="Magnuson J."/>
            <person name="Maillard F."/>
            <person name="Murat C."/>
            <person name="Nolan M."/>
            <person name="Ohm R.A."/>
            <person name="Pangilinan J."/>
            <person name="Pereira M.F."/>
            <person name="Perotto S."/>
            <person name="Peter M."/>
            <person name="Pfister S."/>
            <person name="Riley R."/>
            <person name="Sitrit Y."/>
            <person name="Stielow J.B."/>
            <person name="Szollosi G."/>
            <person name="Zifcakova L."/>
            <person name="Stursova M."/>
            <person name="Spatafora J.W."/>
            <person name="Tedersoo L."/>
            <person name="Vaario L.M."/>
            <person name="Yamada A."/>
            <person name="Yan M."/>
            <person name="Wang P."/>
            <person name="Xu J."/>
            <person name="Bruns T."/>
            <person name="Baldrian P."/>
            <person name="Vilgalys R."/>
            <person name="Dunand C."/>
            <person name="Henrissat B."/>
            <person name="Grigoriev I.V."/>
            <person name="Hibbett D."/>
            <person name="Nagy L.G."/>
            <person name="Martin F.M."/>
        </authorList>
    </citation>
    <scope>NUCLEOTIDE SEQUENCE</scope>
    <source>
        <strain evidence="2">UP504</strain>
    </source>
</reference>
<dbReference type="AlphaFoldDB" id="A0A9P6ANS3"/>
<feature type="region of interest" description="Disordered" evidence="1">
    <location>
        <begin position="69"/>
        <end position="227"/>
    </location>
</feature>
<feature type="non-terminal residue" evidence="2">
    <location>
        <position position="227"/>
    </location>
</feature>
<protein>
    <submittedName>
        <fullName evidence="2">Uncharacterized protein</fullName>
    </submittedName>
</protein>